<sequence>MAVCCNDYEDVGTAASISSVHPDVIRAHILTRLDGPTLATLTCASPEMRALSSDDGLWQDICASTWPSTRDPLARRVIASFSSGHRSFFSDSYPLLHRWNPSKQRPRRHNRPSPATELISAVDIFYKDEVIFSKVHVTETESGWFRSSPFRIDMVGQKETVVTSISRNPAEDEDEWMKHLEENMKMSWIVMDAGKKRAVNLSSRNPVSVLRHWLTGEVLVKYATVVAGEPRRGSAAEVVQFAATVTFGAGKSKGSSGGGGGGGGEWEEVTEVNIQVEDMEGRILDGRDSLVILTAAMESGRRMQREATAKEGFEEFEEMKRERKRRQHRAERALDMACIVAGVTLFVAFWSFILFR</sequence>
<dbReference type="InterPro" id="IPR036047">
    <property type="entry name" value="F-box-like_dom_sf"/>
</dbReference>
<accession>A0AAN7Q283</accession>
<gene>
    <name evidence="2" type="ORF">SAY87_019507</name>
</gene>
<dbReference type="EMBL" id="JAXIOK010000012">
    <property type="protein sequence ID" value="KAK4758206.1"/>
    <property type="molecule type" value="Genomic_DNA"/>
</dbReference>
<protein>
    <recommendedName>
        <fullName evidence="4">F-box protein</fullName>
    </recommendedName>
</protein>
<dbReference type="InterPro" id="IPR045283">
    <property type="entry name" value="AT3G44326-like"/>
</dbReference>
<keyword evidence="1" id="KW-1133">Transmembrane helix</keyword>
<dbReference type="PANTHER" id="PTHR33736">
    <property type="entry name" value="F-BOX PROTEIN-RELATED"/>
    <property type="match status" value="1"/>
</dbReference>
<keyword evidence="1" id="KW-0472">Membrane</keyword>
<proteinExistence type="predicted"/>
<dbReference type="SUPFAM" id="SSF81383">
    <property type="entry name" value="F-box domain"/>
    <property type="match status" value="1"/>
</dbReference>
<name>A0AAN7Q283_9MYRT</name>
<dbReference type="Gene3D" id="1.20.1280.50">
    <property type="match status" value="1"/>
</dbReference>
<reference evidence="2 3" key="1">
    <citation type="journal article" date="2023" name="Hortic Res">
        <title>Pangenome of water caltrop reveals structural variations and asymmetric subgenome divergence after allopolyploidization.</title>
        <authorList>
            <person name="Zhang X."/>
            <person name="Chen Y."/>
            <person name="Wang L."/>
            <person name="Yuan Y."/>
            <person name="Fang M."/>
            <person name="Shi L."/>
            <person name="Lu R."/>
            <person name="Comes H.P."/>
            <person name="Ma Y."/>
            <person name="Chen Y."/>
            <person name="Huang G."/>
            <person name="Zhou Y."/>
            <person name="Zheng Z."/>
            <person name="Qiu Y."/>
        </authorList>
    </citation>
    <scope>NUCLEOTIDE SEQUENCE [LARGE SCALE GENOMIC DNA]</scope>
    <source>
        <tissue evidence="2">Roots</tissue>
    </source>
</reference>
<evidence type="ECO:0000256" key="1">
    <source>
        <dbReference type="SAM" id="Phobius"/>
    </source>
</evidence>
<evidence type="ECO:0008006" key="4">
    <source>
        <dbReference type="Google" id="ProtNLM"/>
    </source>
</evidence>
<evidence type="ECO:0000313" key="3">
    <source>
        <dbReference type="Proteomes" id="UP001345219"/>
    </source>
</evidence>
<keyword evidence="1" id="KW-0812">Transmembrane</keyword>
<comment type="caution">
    <text evidence="2">The sequence shown here is derived from an EMBL/GenBank/DDBJ whole genome shotgun (WGS) entry which is preliminary data.</text>
</comment>
<dbReference type="AlphaFoldDB" id="A0AAN7Q283"/>
<evidence type="ECO:0000313" key="2">
    <source>
        <dbReference type="EMBL" id="KAK4758206.1"/>
    </source>
</evidence>
<dbReference type="Proteomes" id="UP001345219">
    <property type="component" value="Chromosome 15"/>
</dbReference>
<feature type="transmembrane region" description="Helical" evidence="1">
    <location>
        <begin position="333"/>
        <end position="355"/>
    </location>
</feature>
<organism evidence="2 3">
    <name type="scientific">Trapa incisa</name>
    <dbReference type="NCBI Taxonomy" id="236973"/>
    <lineage>
        <taxon>Eukaryota</taxon>
        <taxon>Viridiplantae</taxon>
        <taxon>Streptophyta</taxon>
        <taxon>Embryophyta</taxon>
        <taxon>Tracheophyta</taxon>
        <taxon>Spermatophyta</taxon>
        <taxon>Magnoliopsida</taxon>
        <taxon>eudicotyledons</taxon>
        <taxon>Gunneridae</taxon>
        <taxon>Pentapetalae</taxon>
        <taxon>rosids</taxon>
        <taxon>malvids</taxon>
        <taxon>Myrtales</taxon>
        <taxon>Lythraceae</taxon>
        <taxon>Trapa</taxon>
    </lineage>
</organism>
<dbReference type="PANTHER" id="PTHR33736:SF18">
    <property type="entry name" value="F-BOX DOMAIN-CONTAINING PROTEIN"/>
    <property type="match status" value="1"/>
</dbReference>
<keyword evidence="3" id="KW-1185">Reference proteome</keyword>